<keyword evidence="3 6" id="KW-0378">Hydrolase</keyword>
<reference evidence="8" key="1">
    <citation type="journal article" date="2019" name="Plant J.">
        <title>Chlorella vulgaris genome assembly and annotation reveals the molecular basis for metabolic acclimation to high light conditions.</title>
        <authorList>
            <person name="Cecchin M."/>
            <person name="Marcolungo L."/>
            <person name="Rossato M."/>
            <person name="Girolomoni L."/>
            <person name="Cosentino E."/>
            <person name="Cuine S."/>
            <person name="Li-Beisson Y."/>
            <person name="Delledonne M."/>
            <person name="Ballottari M."/>
        </authorList>
    </citation>
    <scope>NUCLEOTIDE SEQUENCE</scope>
    <source>
        <strain evidence="8">211/11P</strain>
    </source>
</reference>
<dbReference type="PROSITE" id="PS00137">
    <property type="entry name" value="SUBTILASE_HIS"/>
    <property type="match status" value="1"/>
</dbReference>
<evidence type="ECO:0000256" key="3">
    <source>
        <dbReference type="ARBA" id="ARBA00022801"/>
    </source>
</evidence>
<comment type="caution">
    <text evidence="8">The sequence shown here is derived from an EMBL/GenBank/DDBJ whole genome shotgun (WGS) entry which is preliminary data.</text>
</comment>
<dbReference type="Pfam" id="PF00082">
    <property type="entry name" value="Peptidase_S8"/>
    <property type="match status" value="1"/>
</dbReference>
<dbReference type="InterPro" id="IPR022398">
    <property type="entry name" value="Peptidase_S8_His-AS"/>
</dbReference>
<dbReference type="InterPro" id="IPR000209">
    <property type="entry name" value="Peptidase_S8/S53_dom"/>
</dbReference>
<sequence length="316" mass="33678">MRFCPIKVCIVDSGILSFHQDLQDNWAGGWNRMPRGQFMPVPGTADYTNLSDVTGHGTGVSGIIGAGVSVISGSFSALDNSGTAQRAILELKNAGILLVTAAGNSGKDCDVEPRYPAALSNNFTFNNVIGGKLRAHSSNYGKTTITLAAPAIYIVTTSNANASAYQLFSGTSAATPIVAGAIALMYAVKPGASYQQIRAALIAGVDMTPELNNKVVTNGRLNVAKAITKLLGQADPTPYQSPCCISKNDTYFSMDITVESRWLILNTTLFPDPQYGKQCKAVCAATAWCQYYISTSDVYEQMFDPQTFEVVRGNPL</sequence>
<organism evidence="8 9">
    <name type="scientific">Chlorella vulgaris</name>
    <name type="common">Green alga</name>
    <dbReference type="NCBI Taxonomy" id="3077"/>
    <lineage>
        <taxon>Eukaryota</taxon>
        <taxon>Viridiplantae</taxon>
        <taxon>Chlorophyta</taxon>
        <taxon>core chlorophytes</taxon>
        <taxon>Trebouxiophyceae</taxon>
        <taxon>Chlorellales</taxon>
        <taxon>Chlorellaceae</taxon>
        <taxon>Chlorella clade</taxon>
        <taxon>Chlorella</taxon>
    </lineage>
</organism>
<keyword evidence="2 6" id="KW-0645">Protease</keyword>
<dbReference type="PRINTS" id="PR00723">
    <property type="entry name" value="SUBTILISIN"/>
</dbReference>
<dbReference type="InterPro" id="IPR023828">
    <property type="entry name" value="Peptidase_S8_Ser-AS"/>
</dbReference>
<dbReference type="Proteomes" id="UP001055712">
    <property type="component" value="Unassembled WGS sequence"/>
</dbReference>
<gene>
    <name evidence="8" type="ORF">D9Q98_004514</name>
</gene>
<dbReference type="PROSITE" id="PS51892">
    <property type="entry name" value="SUBTILASE"/>
    <property type="match status" value="1"/>
</dbReference>
<dbReference type="InterPro" id="IPR015500">
    <property type="entry name" value="Peptidase_S8_subtilisin-rel"/>
</dbReference>
<feature type="domain" description="Peptidase S8/S53" evidence="7">
    <location>
        <begin position="67"/>
        <end position="203"/>
    </location>
</feature>
<dbReference type="PROSITE" id="PS00138">
    <property type="entry name" value="SUBTILASE_SER"/>
    <property type="match status" value="1"/>
</dbReference>
<name>A0A9D4YXC6_CHLVU</name>
<comment type="similarity">
    <text evidence="1 5 6">Belongs to the peptidase S8 family.</text>
</comment>
<evidence type="ECO:0000313" key="9">
    <source>
        <dbReference type="Proteomes" id="UP001055712"/>
    </source>
</evidence>
<accession>A0A9D4YXC6</accession>
<dbReference type="AlphaFoldDB" id="A0A9D4YXC6"/>
<evidence type="ECO:0000256" key="6">
    <source>
        <dbReference type="RuleBase" id="RU003355"/>
    </source>
</evidence>
<dbReference type="InterPro" id="IPR050131">
    <property type="entry name" value="Peptidase_S8_subtilisin-like"/>
</dbReference>
<proteinExistence type="inferred from homology"/>
<dbReference type="EMBL" id="SIDB01000006">
    <property type="protein sequence ID" value="KAI3431462.1"/>
    <property type="molecule type" value="Genomic_DNA"/>
</dbReference>
<keyword evidence="9" id="KW-1185">Reference proteome</keyword>
<evidence type="ECO:0000256" key="1">
    <source>
        <dbReference type="ARBA" id="ARBA00011073"/>
    </source>
</evidence>
<evidence type="ECO:0000256" key="5">
    <source>
        <dbReference type="PROSITE-ProRule" id="PRU01240"/>
    </source>
</evidence>
<evidence type="ECO:0000256" key="4">
    <source>
        <dbReference type="ARBA" id="ARBA00022825"/>
    </source>
</evidence>
<protein>
    <recommendedName>
        <fullName evidence="7">Peptidase S8/S53 domain-containing protein</fullName>
    </recommendedName>
</protein>
<dbReference type="GO" id="GO:0006508">
    <property type="term" value="P:proteolysis"/>
    <property type="evidence" value="ECO:0007669"/>
    <property type="project" value="UniProtKB-KW"/>
</dbReference>
<dbReference type="OrthoDB" id="5139247at2759"/>
<reference evidence="8" key="2">
    <citation type="submission" date="2020-11" db="EMBL/GenBank/DDBJ databases">
        <authorList>
            <person name="Cecchin M."/>
            <person name="Marcolungo L."/>
            <person name="Rossato M."/>
            <person name="Girolomoni L."/>
            <person name="Cosentino E."/>
            <person name="Cuine S."/>
            <person name="Li-Beisson Y."/>
            <person name="Delledonne M."/>
            <person name="Ballottari M."/>
        </authorList>
    </citation>
    <scope>NUCLEOTIDE SEQUENCE</scope>
    <source>
        <strain evidence="8">211/11P</strain>
        <tissue evidence="8">Whole cell</tissue>
    </source>
</reference>
<evidence type="ECO:0000313" key="8">
    <source>
        <dbReference type="EMBL" id="KAI3431462.1"/>
    </source>
</evidence>
<dbReference type="PROSITE" id="PS00136">
    <property type="entry name" value="SUBTILASE_ASP"/>
    <property type="match status" value="1"/>
</dbReference>
<dbReference type="InterPro" id="IPR023827">
    <property type="entry name" value="Peptidase_S8_Asp-AS"/>
</dbReference>
<evidence type="ECO:0000259" key="7">
    <source>
        <dbReference type="Pfam" id="PF00082"/>
    </source>
</evidence>
<dbReference type="Gene3D" id="3.40.50.200">
    <property type="entry name" value="Peptidase S8/S53 domain"/>
    <property type="match status" value="2"/>
</dbReference>
<dbReference type="SUPFAM" id="SSF52743">
    <property type="entry name" value="Subtilisin-like"/>
    <property type="match status" value="1"/>
</dbReference>
<comment type="caution">
    <text evidence="5">Lacks conserved residue(s) required for the propagation of feature annotation.</text>
</comment>
<dbReference type="GO" id="GO:0004252">
    <property type="term" value="F:serine-type endopeptidase activity"/>
    <property type="evidence" value="ECO:0007669"/>
    <property type="project" value="InterPro"/>
</dbReference>
<evidence type="ECO:0000256" key="2">
    <source>
        <dbReference type="ARBA" id="ARBA00022670"/>
    </source>
</evidence>
<dbReference type="PANTHER" id="PTHR43806:SF11">
    <property type="entry name" value="CEREVISIN-RELATED"/>
    <property type="match status" value="1"/>
</dbReference>
<dbReference type="PANTHER" id="PTHR43806">
    <property type="entry name" value="PEPTIDASE S8"/>
    <property type="match status" value="1"/>
</dbReference>
<dbReference type="InterPro" id="IPR036852">
    <property type="entry name" value="Peptidase_S8/S53_dom_sf"/>
</dbReference>
<keyword evidence="4 6" id="KW-0720">Serine protease</keyword>